<dbReference type="NCBIfam" id="TIGR02122">
    <property type="entry name" value="TRAP_TAXI"/>
    <property type="match status" value="1"/>
</dbReference>
<reference evidence="3 4" key="1">
    <citation type="submission" date="2019-01" db="EMBL/GenBank/DDBJ databases">
        <title>Genomic insights into a novel species Rhodoferax sp.</title>
        <authorList>
            <person name="Jin L."/>
        </authorList>
    </citation>
    <scope>NUCLEOTIDE SEQUENCE [LARGE SCALE GENOMIC DNA]</scope>
    <source>
        <strain evidence="3 4">CHu59-6-5</strain>
    </source>
</reference>
<gene>
    <name evidence="3" type="ORF">EUB48_09525</name>
</gene>
<name>A0A515DAN9_9BURK</name>
<keyword evidence="4" id="KW-1185">Reference proteome</keyword>
<dbReference type="EMBL" id="CP035503">
    <property type="protein sequence ID" value="QDL37482.1"/>
    <property type="molecule type" value="Genomic_DNA"/>
</dbReference>
<dbReference type="SUPFAM" id="SSF53850">
    <property type="entry name" value="Periplasmic binding protein-like II"/>
    <property type="match status" value="1"/>
</dbReference>
<dbReference type="Gene3D" id="3.40.190.10">
    <property type="entry name" value="Periplasmic binding protein-like II"/>
    <property type="match status" value="2"/>
</dbReference>
<feature type="chain" id="PRO_5021787408" evidence="2">
    <location>
        <begin position="24"/>
        <end position="319"/>
    </location>
</feature>
<evidence type="ECO:0000256" key="2">
    <source>
        <dbReference type="SAM" id="SignalP"/>
    </source>
</evidence>
<proteinExistence type="predicted"/>
<feature type="signal peptide" evidence="2">
    <location>
        <begin position="1"/>
        <end position="23"/>
    </location>
</feature>
<dbReference type="Proteomes" id="UP000316798">
    <property type="component" value="Chromosome"/>
</dbReference>
<sequence length="319" mass="34903">MKGQQMKKTFALLAIIAAFSAGAQTIGISSGQPTGTYYAITNDIIKVCSKPNARIINVPSDGSLDNIFKIYGDKTTQYGIVQTDALVYEQGIDPKMMSRIMMVFPFYSEEFHLLVKDDSSINSIDELAGKRVVEGVEGSGNWVTAQVIKKVTGIKWIPVAGMTQQQGYDAVVNGTADAELVVAGKPVSMITKSHGIKLVPISNPALDSFGLYTKTMIPSGTYAFQKSSIRTYKVDSILATFAFKNQYQKEIGDLVSCIAGNVGMMQTAPGFHVKWREVDPLGRIDKISWPAHPAATAAIKREMSRGVRRRHDDRGRKIQ</sequence>
<accession>A0A515DAN9</accession>
<keyword evidence="2" id="KW-0732">Signal</keyword>
<dbReference type="OrthoDB" id="9776669at2"/>
<dbReference type="Pfam" id="PF16868">
    <property type="entry name" value="NMT1_3"/>
    <property type="match status" value="1"/>
</dbReference>
<organism evidence="3 4">
    <name type="scientific">Rhodoferax sediminis</name>
    <dbReference type="NCBI Taxonomy" id="2509614"/>
    <lineage>
        <taxon>Bacteria</taxon>
        <taxon>Pseudomonadati</taxon>
        <taxon>Pseudomonadota</taxon>
        <taxon>Betaproteobacteria</taxon>
        <taxon>Burkholderiales</taxon>
        <taxon>Comamonadaceae</taxon>
        <taxon>Rhodoferax</taxon>
    </lineage>
</organism>
<dbReference type="AlphaFoldDB" id="A0A515DAN9"/>
<evidence type="ECO:0000313" key="3">
    <source>
        <dbReference type="EMBL" id="QDL37482.1"/>
    </source>
</evidence>
<protein>
    <submittedName>
        <fullName evidence="3">TAXI family TRAP transporter solute-binding subunit</fullName>
    </submittedName>
</protein>
<dbReference type="KEGG" id="rhf:EUB48_09525"/>
<feature type="region of interest" description="Disordered" evidence="1">
    <location>
        <begin position="300"/>
        <end position="319"/>
    </location>
</feature>
<dbReference type="InterPro" id="IPR011852">
    <property type="entry name" value="TRAP_TAXI"/>
</dbReference>
<dbReference type="RefSeq" id="WP_142818650.1">
    <property type="nucleotide sequence ID" value="NZ_CP035503.1"/>
</dbReference>
<dbReference type="PANTHER" id="PTHR42941">
    <property type="entry name" value="SLL1037 PROTEIN"/>
    <property type="match status" value="1"/>
</dbReference>
<dbReference type="PANTHER" id="PTHR42941:SF1">
    <property type="entry name" value="SLL1037 PROTEIN"/>
    <property type="match status" value="1"/>
</dbReference>
<evidence type="ECO:0000256" key="1">
    <source>
        <dbReference type="SAM" id="MobiDB-lite"/>
    </source>
</evidence>
<evidence type="ECO:0000313" key="4">
    <source>
        <dbReference type="Proteomes" id="UP000316798"/>
    </source>
</evidence>